<gene>
    <name evidence="2" type="ORF">CK240_02985</name>
</gene>
<sequence length="86" mass="9000">MRLLRLIRILPLGAALAAWLIALAAVSLLPGCDLAGGSVQGCRLSGRDISQTVHSLGLIAPFLLAAGVPWFAVMSLVIALVEPRRT</sequence>
<dbReference type="RefSeq" id="WP_095638856.1">
    <property type="nucleotide sequence ID" value="NZ_NSJZ01000002.1"/>
</dbReference>
<keyword evidence="1" id="KW-0812">Transmembrane</keyword>
<evidence type="ECO:0000313" key="3">
    <source>
        <dbReference type="Proteomes" id="UP000218023"/>
    </source>
</evidence>
<keyword evidence="1" id="KW-1133">Transmembrane helix</keyword>
<comment type="caution">
    <text evidence="2">The sequence shown here is derived from an EMBL/GenBank/DDBJ whole genome shotgun (WGS) entry which is preliminary data.</text>
</comment>
<protein>
    <submittedName>
        <fullName evidence="2">Uncharacterized protein</fullName>
    </submittedName>
</protein>
<keyword evidence="1" id="KW-0472">Membrane</keyword>
<organism evidence="2 3">
    <name type="scientific">Paracoccus salipaludis</name>
    <dbReference type="NCBI Taxonomy" id="2032623"/>
    <lineage>
        <taxon>Bacteria</taxon>
        <taxon>Pseudomonadati</taxon>
        <taxon>Pseudomonadota</taxon>
        <taxon>Alphaproteobacteria</taxon>
        <taxon>Rhodobacterales</taxon>
        <taxon>Paracoccaceae</taxon>
        <taxon>Paracoccus</taxon>
    </lineage>
</organism>
<dbReference type="EMBL" id="NSJZ01000002">
    <property type="protein sequence ID" value="PAU98171.1"/>
    <property type="molecule type" value="Genomic_DNA"/>
</dbReference>
<keyword evidence="3" id="KW-1185">Reference proteome</keyword>
<name>A0A2A2GKZ8_9RHOB</name>
<feature type="transmembrane region" description="Helical" evidence="1">
    <location>
        <begin position="58"/>
        <end position="81"/>
    </location>
</feature>
<evidence type="ECO:0000313" key="2">
    <source>
        <dbReference type="EMBL" id="PAU98171.1"/>
    </source>
</evidence>
<evidence type="ECO:0000256" key="1">
    <source>
        <dbReference type="SAM" id="Phobius"/>
    </source>
</evidence>
<proteinExistence type="predicted"/>
<reference evidence="2 3" key="1">
    <citation type="submission" date="2017-09" db="EMBL/GenBank/DDBJ databases">
        <title>Paracoccus alkalisoli sp. nov., isolated from saline alkaline soil.</title>
        <authorList>
            <person name="Dong X."/>
            <person name="Zhang G."/>
        </authorList>
    </citation>
    <scope>NUCLEOTIDE SEQUENCE [LARGE SCALE GENOMIC DNA]</scope>
    <source>
        <strain evidence="2 3">WN007</strain>
    </source>
</reference>
<dbReference type="Proteomes" id="UP000218023">
    <property type="component" value="Unassembled WGS sequence"/>
</dbReference>
<accession>A0A2A2GKZ8</accession>
<dbReference type="AlphaFoldDB" id="A0A2A2GKZ8"/>